<evidence type="ECO:0000256" key="21">
    <source>
        <dbReference type="ARBA" id="ARBA00023242"/>
    </source>
</evidence>
<organism evidence="38 39">
    <name type="scientific">Pelobates cultripes</name>
    <name type="common">Western spadefoot toad</name>
    <dbReference type="NCBI Taxonomy" id="61616"/>
    <lineage>
        <taxon>Eukaryota</taxon>
        <taxon>Metazoa</taxon>
        <taxon>Chordata</taxon>
        <taxon>Craniata</taxon>
        <taxon>Vertebrata</taxon>
        <taxon>Euteleostomi</taxon>
        <taxon>Amphibia</taxon>
        <taxon>Batrachia</taxon>
        <taxon>Anura</taxon>
        <taxon>Pelobatoidea</taxon>
        <taxon>Pelobatidae</taxon>
        <taxon>Pelobates</taxon>
    </lineage>
</organism>
<dbReference type="InterPro" id="IPR003591">
    <property type="entry name" value="Leu-rich_rpt_typical-subtyp"/>
</dbReference>
<evidence type="ECO:0000256" key="23">
    <source>
        <dbReference type="ARBA" id="ARBA00024145"/>
    </source>
</evidence>
<evidence type="ECO:0000259" key="34">
    <source>
        <dbReference type="Pfam" id="PF10487"/>
    </source>
</evidence>
<evidence type="ECO:0000256" key="27">
    <source>
        <dbReference type="ARBA" id="ARBA00040174"/>
    </source>
</evidence>
<evidence type="ECO:0000256" key="33">
    <source>
        <dbReference type="SAM" id="Phobius"/>
    </source>
</evidence>
<evidence type="ECO:0000259" key="37">
    <source>
        <dbReference type="Pfam" id="PF23598"/>
    </source>
</evidence>
<evidence type="ECO:0000256" key="2">
    <source>
        <dbReference type="ARBA" id="ARBA00004477"/>
    </source>
</evidence>
<dbReference type="FunFam" id="3.80.10.10:FF:000123">
    <property type="entry name" value="Volume-regulated anion channel subunit LRRC8D"/>
    <property type="match status" value="1"/>
</dbReference>
<feature type="region of interest" description="Disordered" evidence="32">
    <location>
        <begin position="175"/>
        <end position="201"/>
    </location>
</feature>
<keyword evidence="6" id="KW-0813">Transport</keyword>
<comment type="catalytic activity">
    <reaction evidence="24">
        <text>taurine(out) = taurine(in)</text>
        <dbReference type="Rhea" id="RHEA:66328"/>
        <dbReference type="ChEBI" id="CHEBI:507393"/>
    </reaction>
</comment>
<dbReference type="PROSITE" id="PS51450">
    <property type="entry name" value="LRR"/>
    <property type="match status" value="4"/>
</dbReference>
<evidence type="ECO:0000256" key="26">
    <source>
        <dbReference type="ARBA" id="ARBA00038387"/>
    </source>
</evidence>
<feature type="domain" description="LRRC8 pannexin-like TM region" evidence="35">
    <location>
        <begin position="1"/>
        <end position="336"/>
    </location>
</feature>
<dbReference type="GO" id="GO:0006606">
    <property type="term" value="P:protein import into nucleus"/>
    <property type="evidence" value="ECO:0007669"/>
    <property type="project" value="TreeGrafter"/>
</dbReference>
<evidence type="ECO:0000256" key="28">
    <source>
        <dbReference type="ARBA" id="ARBA00043750"/>
    </source>
</evidence>
<dbReference type="GO" id="GO:0005765">
    <property type="term" value="C:lysosomal membrane"/>
    <property type="evidence" value="ECO:0007669"/>
    <property type="project" value="UniProtKB-SubCell"/>
</dbReference>
<dbReference type="GO" id="GO:0044611">
    <property type="term" value="C:nuclear pore inner ring"/>
    <property type="evidence" value="ECO:0007669"/>
    <property type="project" value="TreeGrafter"/>
</dbReference>
<evidence type="ECO:0000256" key="19">
    <source>
        <dbReference type="ARBA" id="ARBA00023157"/>
    </source>
</evidence>
<feature type="domain" description="Disease resistance R13L4/SHOC-2-like LRR" evidence="37">
    <location>
        <begin position="677"/>
        <end position="770"/>
    </location>
</feature>
<dbReference type="InterPro" id="IPR055414">
    <property type="entry name" value="LRR_R13L4/SHOC2-like"/>
</dbReference>
<evidence type="ECO:0000256" key="22">
    <source>
        <dbReference type="ARBA" id="ARBA00023303"/>
    </source>
</evidence>
<gene>
    <name evidence="38" type="ORF">PECUL_23A043343</name>
</gene>
<evidence type="ECO:0000259" key="35">
    <source>
        <dbReference type="Pfam" id="PF12534"/>
    </source>
</evidence>
<evidence type="ECO:0000256" key="15">
    <source>
        <dbReference type="ARBA" id="ARBA00023010"/>
    </source>
</evidence>
<evidence type="ECO:0000256" key="5">
    <source>
        <dbReference type="ARBA" id="ARBA00010471"/>
    </source>
</evidence>
<keyword evidence="16" id="KW-0406">Ion transport</keyword>
<feature type="domain" description="Nucleoporin Nup188 N-terminal subdomain III" evidence="36">
    <location>
        <begin position="1319"/>
        <end position="1721"/>
    </location>
</feature>
<dbReference type="Pfam" id="PF13855">
    <property type="entry name" value="LRR_8"/>
    <property type="match status" value="1"/>
</dbReference>
<comment type="subcellular location">
    <subcellularLocation>
        <location evidence="4">Cell membrane</location>
        <topology evidence="4">Multi-pass membrane protein</topology>
    </subcellularLocation>
    <subcellularLocation>
        <location evidence="2">Endoplasmic reticulum membrane</location>
        <topology evidence="2">Multi-pass membrane protein</topology>
    </subcellularLocation>
    <subcellularLocation>
        <location evidence="1">Lysosome membrane</location>
        <topology evidence="1">Multi-pass membrane protein</topology>
    </subcellularLocation>
    <subcellularLocation>
        <location evidence="3">Nucleus</location>
        <location evidence="3">Nuclear pore complex</location>
    </subcellularLocation>
</comment>
<accession>A0AAD1T1W1</accession>
<evidence type="ECO:0000256" key="10">
    <source>
        <dbReference type="ARBA" id="ARBA00022737"/>
    </source>
</evidence>
<keyword evidence="9 33" id="KW-0812">Transmembrane</keyword>
<evidence type="ECO:0000256" key="30">
    <source>
        <dbReference type="ARBA" id="ARBA00044211"/>
    </source>
</evidence>
<keyword evidence="18 33" id="KW-0472">Membrane</keyword>
<evidence type="ECO:0000256" key="16">
    <source>
        <dbReference type="ARBA" id="ARBA00023065"/>
    </source>
</evidence>
<dbReference type="InterPro" id="IPR021040">
    <property type="entry name" value="LRRC8_Pannexin-like"/>
</dbReference>
<dbReference type="PANTHER" id="PTHR31431:SF1">
    <property type="entry name" value="NUCLEOPORIN NUP188"/>
    <property type="match status" value="1"/>
</dbReference>
<keyword evidence="7" id="KW-1003">Cell membrane</keyword>
<evidence type="ECO:0000256" key="13">
    <source>
        <dbReference type="ARBA" id="ARBA00022927"/>
    </source>
</evidence>
<dbReference type="GO" id="GO:0034220">
    <property type="term" value="P:monoatomic ion transmembrane transport"/>
    <property type="evidence" value="ECO:0007669"/>
    <property type="project" value="UniProtKB-KW"/>
</dbReference>
<dbReference type="PANTHER" id="PTHR31431">
    <property type="entry name" value="NUCLEOPORIN NUP188 HOMOLOG"/>
    <property type="match status" value="1"/>
</dbReference>
<evidence type="ECO:0000256" key="8">
    <source>
        <dbReference type="ARBA" id="ARBA00022614"/>
    </source>
</evidence>
<evidence type="ECO:0000256" key="9">
    <source>
        <dbReference type="ARBA" id="ARBA00022692"/>
    </source>
</evidence>
<feature type="transmembrane region" description="Helical" evidence="33">
    <location>
        <begin position="318"/>
        <end position="340"/>
    </location>
</feature>
<sequence length="2519" mass="286588">MIPVTELRYFADTQPAYRILKPWWDVFTDYISIVMLMIAVFGGTLQVTQDKMICLPCKWVTKDGCYDSSEAWTPIDSQYPNSSITPAFEPTGIKYDLDRHQYNYVDAVCYENRLHWFAKYFPYLVLLHTLIFLACSNFWFKFPRTSSKLEHFVSILLKCFDSPWTTRALSETVVEESDPKPTAGKMNGSMDKKSSTASEDVEANLPMLQRSKSRVEQGIVDRSETGVLDKKEGEQAKALFEKVKKFRTHVEEGDIVYRLYMRQTIIKVIKFIGILCYTVYYVNSITFDLDCKVDIQSLTGYQMYRCAHPLATLFKILASFYISLVGFYGLVSVYTLWWMLRRSLKKYSFESIREESSYSDIPDVKNDFAFMLHLIDQYDPLYSKRFAVFLSEVSENKLRQLNLNHEWTLEKLRQRITKNSQDKLELHLFMLSGIPDTVFDLVELEVLKLELIPDVTIPPSIAQLTDLKELWLYHTAARIEAPALAFLRENLKSLHIKFTDIKEIPLWIYSLKTLEELHLTGNLSAENNRYIVIDGLRELKRLKVLRLKSNLTKLPQVVTDVGVHLQKLSINNEGTKLLVLNSLKKMVHLTELELVRCDLERIPHAIFSLHNLQEIDLKDNNLNTIEEIISLQHLHRLTCLKLWYNHISYIPIHIGSLISLERLYLNRNKIDKIPAQLCYCRRLRYLDLSHNDLSNIPLEIGQLQNLQYFAVTANHIEKLPPELFQCKKLRTLNLGNNTLNSLPSRVGELTNLTQLELRGNRLECLPVELGECHLLKRSGLVTRNLLQGLVENSNISLQGRSSRELWTILNGRSALRSTAQIKFQLDRYGQRFVKGLAYYKAPSTSSADKVKANKNLAPAISELGLRISKFLGLDEEQSVQLLQCYLQDDYRGTQDSIKLVPQDERQSQALMLKMADYYYEERICMLRCVRHLLTYFQDDKYPYREQFGECVEMLHQNDIIGQYRKQLENLFKEDAPTWETHGNIMTERQVSRWFVQCLREQTMLLEITFLYYAYFLMSPSELLAFTKLFKEQGFGLRQQNRHLVEQSMDPLVERIGYFSVLIFLEAIDIDSLQDCAFRDQTKKHPFASEKQVCKDIDNVLLTFGDLPHHAPVLLAWALLRHTLSSDEAETSIRKMGNTAIQLHVFQYLTSMLKSLGSSEHNCTSSTACVCIYSLLCFVLTTLEEHTLGKQQDVIDTACQVFSAPNLSDLFWNTEPSMGLGVLLDSAVGIFPYRLSPLLQLLTALVSKSSVKKVYMFLDKMSLYTEHFKHKPHDVITHEDGTLWKRKSPKHLYALGTGQTNLNIPQGAIGQVISNERGFVIRWDFCYSSWTLFTCEIEMLLHVVSTADVIQHCQRVKPILDLVHKVISADPSIADYLLPITSRIYMLLQRLTTVMSPPMDFISSCVKCLTVLATCIPAKVWADLHHTGFLPFAPNPVSGQIMSEGMNAGGYGTLLGIEQSQGEYAVTISFLRLVTTLVKGQLGSTQSQGLVPCILFVLREMLPNYHRWRYNTHGVREQLGCMILGLIHAILNLSDDTSHSSAPNLQSLCIFSLTNTEAGQAVINIMGIGVDTINTVMMSQAGSSDSEGQGQMLIQTVKLAFSITNNVIRLKPPASGISPLEQALTQHGAHGNNLIAVLAKYIYHKFDPSLPRLAIQLLKRLATVSPMSVYACLGSDAAAIRDAFLIRLQCSIEDLQIKVMILEFLTVAVETQPGLIELFLNLELTNASDGSKEYSLGKWSCLQVVLNLIDFQKSERFWSTPQLHRSAIAFLHAIWQDRRDSAMTVLRIKPNFWENLTSPLFGTLVPPSESSELSVLETCAFIMRIICLEIFHVVRGFMDSALKGVLKKFSEKKRFKYWSEYVHSLVCREAEAEGSCASPPEYQMLISAWRMFLIIAANNAEVMHMTDVDVQQQLFHQVLNDTQTLLLVPGSVACVQLGSMLCTLMIILLRKWRKAMGSPEDILPPLTQILEGILQIDSQQMEKTKSRVFSALIYVLEIKQMKASEIPQYEQLVLNVCTTLQNEVLVLNDQTRVALKAGDGVEDKDSMETEETPRMQQKDQRDGVCVLALYLAKELCQADEDGEQWLHVIRKLPVLPMLFSALEVSLQVKQNLHFCEATLHLLFTLAKTHQGASALAGAGVAQSVCLPLLSVYQQSSNGVGSTTQPAMSSRKILDAPSWPGVYRLTVSLMERLLKTLRYNFLREALDFVGVHQDRILQCLSAVRTVQSLACLEEADHTVGFLLQLSNFTNEWHFHLPQLMKDIEVNLCYLCQSCTSLLHSRKMLQHYLQIKNGEAVAQTTTPRPFRGPQTPSKQPTAETEALEFKALRSVQYSLLKILSKTLASLRAFTPDLCHILQVQPLDLAQFHLLFSLNFTTPAFDTDVTPSFGTLLATVNVMLNMLGEKKDLPILNQPSFATAEENKNMKYLQLFTMENCFYLLISQAVRYLRDPSVNSRDKQRMKQELSSELSTLLSSLHRYFRRGGPSSPAGGHLPSPQTRPSTSSAQEPLIQLVQAFVQHVQR</sequence>
<dbReference type="InterPro" id="IPR018864">
    <property type="entry name" value="Nucleoporin_Nup188_N"/>
</dbReference>
<dbReference type="Pfam" id="PF23598">
    <property type="entry name" value="LRR_14"/>
    <property type="match status" value="1"/>
</dbReference>
<feature type="transmembrane region" description="Helical" evidence="33">
    <location>
        <begin position="27"/>
        <end position="45"/>
    </location>
</feature>
<dbReference type="Gene3D" id="3.80.10.10">
    <property type="entry name" value="Ribonuclease Inhibitor"/>
    <property type="match status" value="2"/>
</dbReference>
<evidence type="ECO:0000259" key="36">
    <source>
        <dbReference type="Pfam" id="PF21093"/>
    </source>
</evidence>
<dbReference type="SUPFAM" id="SSF52058">
    <property type="entry name" value="L domain-like"/>
    <property type="match status" value="1"/>
</dbReference>
<dbReference type="InterPro" id="IPR001611">
    <property type="entry name" value="Leu-rich_rpt"/>
</dbReference>
<comment type="catalytic activity">
    <reaction evidence="28">
        <text>2',3'-cGAMP(out) = 2',3'-cGAMP(in)</text>
        <dbReference type="Rhea" id="RHEA:66320"/>
        <dbReference type="ChEBI" id="CHEBI:143093"/>
    </reaction>
    <physiologicalReaction direction="left-to-right" evidence="28">
        <dbReference type="Rhea" id="RHEA:66321"/>
    </physiologicalReaction>
    <physiologicalReaction direction="right-to-left" evidence="28">
        <dbReference type="Rhea" id="RHEA:66322"/>
    </physiologicalReaction>
</comment>
<evidence type="ECO:0000256" key="11">
    <source>
        <dbReference type="ARBA" id="ARBA00022816"/>
    </source>
</evidence>
<keyword evidence="20" id="KW-0458">Lysosome</keyword>
<comment type="catalytic activity">
    <reaction evidence="25">
        <text>chloride(in) = chloride(out)</text>
        <dbReference type="Rhea" id="RHEA:29823"/>
        <dbReference type="ChEBI" id="CHEBI:17996"/>
    </reaction>
</comment>
<evidence type="ECO:0000256" key="7">
    <source>
        <dbReference type="ARBA" id="ARBA00022475"/>
    </source>
</evidence>
<name>A0AAD1T1W1_PELCU</name>
<keyword evidence="21" id="KW-0539">Nucleus</keyword>
<dbReference type="Pfam" id="PF12534">
    <property type="entry name" value="Pannexin_like"/>
    <property type="match status" value="1"/>
</dbReference>
<dbReference type="InterPro" id="IPR048883">
    <property type="entry name" value="Nup188_N-subdom_III"/>
</dbReference>
<keyword evidence="15" id="KW-0811">Translocation</keyword>
<evidence type="ECO:0000256" key="3">
    <source>
        <dbReference type="ARBA" id="ARBA00004567"/>
    </source>
</evidence>
<dbReference type="EMBL" id="OW240920">
    <property type="protein sequence ID" value="CAH2316313.1"/>
    <property type="molecule type" value="Genomic_DNA"/>
</dbReference>
<evidence type="ECO:0000256" key="18">
    <source>
        <dbReference type="ARBA" id="ARBA00023136"/>
    </source>
</evidence>
<dbReference type="InterPro" id="IPR032675">
    <property type="entry name" value="LRR_dom_sf"/>
</dbReference>
<comment type="subunit">
    <text evidence="31">Heterohexamer; oligomerizes with other LRRC8 proteins (lrrc8a, lrrc8c, lrrc8d and/or lrrc8b) to form a heterohexamer. Detected in a channel complex that contains lrrc8a, lrrc8c and lrrc8e. In vivo, the subunit composition may depend primarily on expression levels, and heterooligomeric channels containing various proportions of the different LRRC8 proteins may coexist.</text>
</comment>
<dbReference type="SUPFAM" id="SSF48371">
    <property type="entry name" value="ARM repeat"/>
    <property type="match status" value="1"/>
</dbReference>
<feature type="compositionally biased region" description="Polar residues" evidence="32">
    <location>
        <begin position="2492"/>
        <end position="2502"/>
    </location>
</feature>
<dbReference type="Proteomes" id="UP001295444">
    <property type="component" value="Chromosome 09"/>
</dbReference>
<evidence type="ECO:0000256" key="12">
    <source>
        <dbReference type="ARBA" id="ARBA00022824"/>
    </source>
</evidence>
<keyword evidence="39" id="KW-1185">Reference proteome</keyword>
<dbReference type="GO" id="GO:0005789">
    <property type="term" value="C:endoplasmic reticulum membrane"/>
    <property type="evidence" value="ECO:0007669"/>
    <property type="project" value="UniProtKB-SubCell"/>
</dbReference>
<keyword evidence="14 33" id="KW-1133">Transmembrane helix</keyword>
<dbReference type="Pfam" id="PF21093">
    <property type="entry name" value="Nup188_N-subdom_III"/>
    <property type="match status" value="1"/>
</dbReference>
<feature type="transmembrane region" description="Helical" evidence="33">
    <location>
        <begin position="120"/>
        <end position="140"/>
    </location>
</feature>
<dbReference type="InterPro" id="IPR016024">
    <property type="entry name" value="ARM-type_fold"/>
</dbReference>
<evidence type="ECO:0000256" key="24">
    <source>
        <dbReference type="ARBA" id="ARBA00024158"/>
    </source>
</evidence>
<keyword evidence="12" id="KW-0256">Endoplasmic reticulum</keyword>
<evidence type="ECO:0000313" key="38">
    <source>
        <dbReference type="EMBL" id="CAH2316313.1"/>
    </source>
</evidence>
<keyword evidence="8" id="KW-0433">Leucine-rich repeat</keyword>
<reference evidence="38" key="1">
    <citation type="submission" date="2022-03" db="EMBL/GenBank/DDBJ databases">
        <authorList>
            <person name="Alioto T."/>
            <person name="Alioto T."/>
            <person name="Gomez Garrido J."/>
        </authorList>
    </citation>
    <scope>NUCLEOTIDE SEQUENCE</scope>
</reference>
<dbReference type="SMART" id="SM00369">
    <property type="entry name" value="LRR_TYP"/>
    <property type="match status" value="8"/>
</dbReference>
<dbReference type="GO" id="GO:0005886">
    <property type="term" value="C:plasma membrane"/>
    <property type="evidence" value="ECO:0007669"/>
    <property type="project" value="UniProtKB-SubCell"/>
</dbReference>
<evidence type="ECO:0000256" key="4">
    <source>
        <dbReference type="ARBA" id="ARBA00004651"/>
    </source>
</evidence>
<dbReference type="InterPro" id="IPR044840">
    <property type="entry name" value="Nup188"/>
</dbReference>
<keyword evidence="17" id="KW-0906">Nuclear pore complex</keyword>
<keyword evidence="22" id="KW-0407">Ion channel</keyword>
<evidence type="ECO:0000256" key="14">
    <source>
        <dbReference type="ARBA" id="ARBA00022989"/>
    </source>
</evidence>
<evidence type="ECO:0000256" key="29">
    <source>
        <dbReference type="ARBA" id="ARBA00044118"/>
    </source>
</evidence>
<dbReference type="GO" id="GO:0051028">
    <property type="term" value="P:mRNA transport"/>
    <property type="evidence" value="ECO:0007669"/>
    <property type="project" value="UniProtKB-KW"/>
</dbReference>
<dbReference type="GO" id="GO:0017056">
    <property type="term" value="F:structural constituent of nuclear pore"/>
    <property type="evidence" value="ECO:0007669"/>
    <property type="project" value="InterPro"/>
</dbReference>
<feature type="domain" description="Nucleoporin Nup188 N-terminal" evidence="34">
    <location>
        <begin position="821"/>
        <end position="1270"/>
    </location>
</feature>
<evidence type="ECO:0000256" key="25">
    <source>
        <dbReference type="ARBA" id="ARBA00024167"/>
    </source>
</evidence>
<comment type="similarity">
    <text evidence="26">Belongs to the Nup188 family.</text>
</comment>
<feature type="region of interest" description="Disordered" evidence="32">
    <location>
        <begin position="2481"/>
        <end position="2502"/>
    </location>
</feature>
<proteinExistence type="inferred from homology"/>
<evidence type="ECO:0000256" key="31">
    <source>
        <dbReference type="ARBA" id="ARBA00061822"/>
    </source>
</evidence>
<evidence type="ECO:0000256" key="32">
    <source>
        <dbReference type="SAM" id="MobiDB-lite"/>
    </source>
</evidence>
<keyword evidence="13" id="KW-0653">Protein transport</keyword>
<keyword evidence="11" id="KW-0509">mRNA transport</keyword>
<evidence type="ECO:0000256" key="1">
    <source>
        <dbReference type="ARBA" id="ARBA00004155"/>
    </source>
</evidence>
<protein>
    <recommendedName>
        <fullName evidence="27">Nucleoporin NUP188</fullName>
    </recommendedName>
    <alternativeName>
        <fullName evidence="30">Leucine-rich repeat-containing protein 8E</fullName>
    </alternativeName>
    <alternativeName>
        <fullName evidence="29">Volume-regulated anion channel subunit LRRC8E</fullName>
    </alternativeName>
</protein>
<comment type="similarity">
    <text evidence="5">Belongs to the LRRC8 family.</text>
</comment>
<evidence type="ECO:0000256" key="17">
    <source>
        <dbReference type="ARBA" id="ARBA00023132"/>
    </source>
</evidence>
<evidence type="ECO:0000256" key="6">
    <source>
        <dbReference type="ARBA" id="ARBA00022448"/>
    </source>
</evidence>
<comment type="catalytic activity">
    <reaction evidence="23">
        <text>iodide(out) = iodide(in)</text>
        <dbReference type="Rhea" id="RHEA:66324"/>
        <dbReference type="ChEBI" id="CHEBI:16382"/>
    </reaction>
</comment>
<evidence type="ECO:0000256" key="20">
    <source>
        <dbReference type="ARBA" id="ARBA00023228"/>
    </source>
</evidence>
<evidence type="ECO:0000313" key="39">
    <source>
        <dbReference type="Proteomes" id="UP001295444"/>
    </source>
</evidence>
<dbReference type="GO" id="GO:0006405">
    <property type="term" value="P:RNA export from nucleus"/>
    <property type="evidence" value="ECO:0007669"/>
    <property type="project" value="TreeGrafter"/>
</dbReference>
<keyword evidence="19" id="KW-1015">Disulfide bond</keyword>
<dbReference type="Pfam" id="PF10487">
    <property type="entry name" value="Nup188_N"/>
    <property type="match status" value="1"/>
</dbReference>
<keyword evidence="10" id="KW-0677">Repeat</keyword>